<proteinExistence type="predicted"/>
<name>A0A2P2PTC1_RHIMU</name>
<reference evidence="1" key="1">
    <citation type="submission" date="2018-02" db="EMBL/GenBank/DDBJ databases">
        <title>Rhizophora mucronata_Transcriptome.</title>
        <authorList>
            <person name="Meera S.P."/>
            <person name="Sreeshan A."/>
            <person name="Augustine A."/>
        </authorList>
    </citation>
    <scope>NUCLEOTIDE SEQUENCE</scope>
    <source>
        <tissue evidence="1">Leaf</tissue>
    </source>
</reference>
<organism evidence="1">
    <name type="scientific">Rhizophora mucronata</name>
    <name type="common">Asiatic mangrove</name>
    <dbReference type="NCBI Taxonomy" id="61149"/>
    <lineage>
        <taxon>Eukaryota</taxon>
        <taxon>Viridiplantae</taxon>
        <taxon>Streptophyta</taxon>
        <taxon>Embryophyta</taxon>
        <taxon>Tracheophyta</taxon>
        <taxon>Spermatophyta</taxon>
        <taxon>Magnoliopsida</taxon>
        <taxon>eudicotyledons</taxon>
        <taxon>Gunneridae</taxon>
        <taxon>Pentapetalae</taxon>
        <taxon>rosids</taxon>
        <taxon>fabids</taxon>
        <taxon>Malpighiales</taxon>
        <taxon>Rhizophoraceae</taxon>
        <taxon>Rhizophora</taxon>
    </lineage>
</organism>
<dbReference type="AlphaFoldDB" id="A0A2P2PTC1"/>
<sequence length="23" mass="2847">MKMEERGENWRKLWVAGRKGKEK</sequence>
<dbReference type="EMBL" id="GGEC01077506">
    <property type="protein sequence ID" value="MBX57990.1"/>
    <property type="molecule type" value="Transcribed_RNA"/>
</dbReference>
<protein>
    <submittedName>
        <fullName evidence="1">Uncharacterized protein</fullName>
    </submittedName>
</protein>
<evidence type="ECO:0000313" key="1">
    <source>
        <dbReference type="EMBL" id="MBX57990.1"/>
    </source>
</evidence>
<accession>A0A2P2PTC1</accession>